<proteinExistence type="predicted"/>
<reference evidence="1" key="2">
    <citation type="submission" date="2025-09" db="UniProtKB">
        <authorList>
            <consortium name="EnsemblPlants"/>
        </authorList>
    </citation>
    <scope>IDENTIFICATION</scope>
</reference>
<organism evidence="1 2">
    <name type="scientific">Avena sativa</name>
    <name type="common">Oat</name>
    <dbReference type="NCBI Taxonomy" id="4498"/>
    <lineage>
        <taxon>Eukaryota</taxon>
        <taxon>Viridiplantae</taxon>
        <taxon>Streptophyta</taxon>
        <taxon>Embryophyta</taxon>
        <taxon>Tracheophyta</taxon>
        <taxon>Spermatophyta</taxon>
        <taxon>Magnoliopsida</taxon>
        <taxon>Liliopsida</taxon>
        <taxon>Poales</taxon>
        <taxon>Poaceae</taxon>
        <taxon>BOP clade</taxon>
        <taxon>Pooideae</taxon>
        <taxon>Poodae</taxon>
        <taxon>Poeae</taxon>
        <taxon>Poeae Chloroplast Group 1 (Aveneae type)</taxon>
        <taxon>Aveninae</taxon>
        <taxon>Avena</taxon>
    </lineage>
</organism>
<dbReference type="EnsemblPlants" id="AVESA.00010b.r2.1CG0115010.1">
    <property type="protein sequence ID" value="AVESA.00010b.r2.1CG0115010.1.CDS"/>
    <property type="gene ID" value="AVESA.00010b.r2.1CG0115010"/>
</dbReference>
<sequence length="385" mass="44616">MNQIFIRKNYKGKGRMVRRWSCLLYLRILLVLGPNVADQGQSQSAFRLKSKVWQDFTGISNNDDDVIIAECNHCKKRLSGKSSNGTSHLSRHTEAMHKTDNATLNNYFLKDEIKDDGTTAFKNGKFDVQAARMAISIYLVSGFHPFTIVEEEGFRHIMNTCCPQFKAISRRTIKREIMAMFLSRRKDTMEVILAAPGRVSFTSDNWKSEVSKHSYICITCHYIDADWKLNKRIVWFKKIDPPYDGASIADEVHLAFREWRFEKKVMCITLDNAAYNDRMINCLRIRLSKGSLPLSSKFFQIRCCAHILNLVVQTGLTLIDPAADKLRDGIMYLKASGTRLYKFYSTIKTIFNLEESRRLKPDMPIRWNSTYTMCGCCLYYREVFQ</sequence>
<evidence type="ECO:0000313" key="1">
    <source>
        <dbReference type="EnsemblPlants" id="AVESA.00010b.r2.1CG0115010.1.CDS"/>
    </source>
</evidence>
<name>A0ACD5TRB3_AVESA</name>
<keyword evidence="2" id="KW-1185">Reference proteome</keyword>
<protein>
    <submittedName>
        <fullName evidence="1">Uncharacterized protein</fullName>
    </submittedName>
</protein>
<accession>A0ACD5TRB3</accession>
<evidence type="ECO:0000313" key="2">
    <source>
        <dbReference type="Proteomes" id="UP001732700"/>
    </source>
</evidence>
<dbReference type="Proteomes" id="UP001732700">
    <property type="component" value="Chromosome 1C"/>
</dbReference>
<reference evidence="1" key="1">
    <citation type="submission" date="2021-05" db="EMBL/GenBank/DDBJ databases">
        <authorList>
            <person name="Scholz U."/>
            <person name="Mascher M."/>
            <person name="Fiebig A."/>
        </authorList>
    </citation>
    <scope>NUCLEOTIDE SEQUENCE [LARGE SCALE GENOMIC DNA]</scope>
</reference>